<sequence>MSRRQGICLWSLALFALLSSGPAIAATHGYTITSFDAIRVDAPVEVIITTGAGASARAEGDQSLLDRLKVEVSGRLLTVRMDRPRPGERSGGRATVRLSTGSLARLVLTGGGSVSVNRMKGLRGDIILGGNGDVSVAAVDVDQLNLGLSGAGRATLAGRAATASLRLNGPGAVEAESLRVRQATVSNDGPGNIALTAEVTAKISASGSGDVTIVGKAACQVDNRGTGRISCGGESY</sequence>
<dbReference type="PATRIC" id="fig|1219045.3.peg.427"/>
<organism evidence="3 4">
    <name type="scientific">Sphingobium herbicidovorans (strain ATCC 700291 / DSM 11019 / CCUG 56400 / KCTC 2939 / LMG 18315 / NBRC 16415 / MH)</name>
    <name type="common">Sphingomonas herbicidovorans</name>
    <dbReference type="NCBI Taxonomy" id="1219045"/>
    <lineage>
        <taxon>Bacteria</taxon>
        <taxon>Pseudomonadati</taxon>
        <taxon>Pseudomonadota</taxon>
        <taxon>Alphaproteobacteria</taxon>
        <taxon>Sphingomonadales</taxon>
        <taxon>Sphingomonadaceae</taxon>
        <taxon>Sphingobium</taxon>
    </lineage>
</organism>
<proteinExistence type="predicted"/>
<dbReference type="eggNOG" id="ENOG5033A7H">
    <property type="taxonomic scope" value="Bacteria"/>
</dbReference>
<dbReference type="InterPro" id="IPR021255">
    <property type="entry name" value="DUF2807"/>
</dbReference>
<dbReference type="RefSeq" id="WP_051907956.1">
    <property type="nucleotide sequence ID" value="NZ_BCZD01000001.1"/>
</dbReference>
<dbReference type="Pfam" id="PF10988">
    <property type="entry name" value="DUF2807"/>
    <property type="match status" value="1"/>
</dbReference>
<dbReference type="EMBL" id="JFZA02000001">
    <property type="protein sequence ID" value="KFG92169.1"/>
    <property type="molecule type" value="Genomic_DNA"/>
</dbReference>
<keyword evidence="4" id="KW-1185">Reference proteome</keyword>
<evidence type="ECO:0000256" key="1">
    <source>
        <dbReference type="SAM" id="SignalP"/>
    </source>
</evidence>
<feature type="signal peptide" evidence="1">
    <location>
        <begin position="1"/>
        <end position="25"/>
    </location>
</feature>
<evidence type="ECO:0000313" key="4">
    <source>
        <dbReference type="Proteomes" id="UP000024284"/>
    </source>
</evidence>
<gene>
    <name evidence="3" type="ORF">BV98_000422</name>
</gene>
<dbReference type="AlphaFoldDB" id="A0A086PFK1"/>
<dbReference type="STRING" id="76947.GCA_002080435_00596"/>
<dbReference type="Gene3D" id="2.160.20.120">
    <property type="match status" value="1"/>
</dbReference>
<protein>
    <recommendedName>
        <fullName evidence="2">Putative auto-transporter adhesin head GIN domain-containing protein</fullName>
    </recommendedName>
</protein>
<reference evidence="3" key="1">
    <citation type="submission" date="2014-08" db="EMBL/GenBank/DDBJ databases">
        <title>Draft genome sequences of Sphingobium herbicidovorans.</title>
        <authorList>
            <person name="Gan H.M."/>
            <person name="Gan H.Y."/>
            <person name="Savka M.A."/>
        </authorList>
    </citation>
    <scope>NUCLEOTIDE SEQUENCE [LARGE SCALE GENOMIC DNA]</scope>
    <source>
        <strain evidence="3">NBRC 16415</strain>
    </source>
</reference>
<accession>A0A086PFK1</accession>
<dbReference type="OrthoDB" id="7478143at2"/>
<comment type="caution">
    <text evidence="3">The sequence shown here is derived from an EMBL/GenBank/DDBJ whole genome shotgun (WGS) entry which is preliminary data.</text>
</comment>
<dbReference type="Proteomes" id="UP000024284">
    <property type="component" value="Unassembled WGS sequence"/>
</dbReference>
<name>A0A086PFK1_SPHHM</name>
<feature type="chain" id="PRO_5001813440" description="Putative auto-transporter adhesin head GIN domain-containing protein" evidence="1">
    <location>
        <begin position="26"/>
        <end position="236"/>
    </location>
</feature>
<keyword evidence="1" id="KW-0732">Signal</keyword>
<evidence type="ECO:0000259" key="2">
    <source>
        <dbReference type="Pfam" id="PF10988"/>
    </source>
</evidence>
<feature type="domain" description="Putative auto-transporter adhesin head GIN" evidence="2">
    <location>
        <begin position="35"/>
        <end position="216"/>
    </location>
</feature>
<evidence type="ECO:0000313" key="3">
    <source>
        <dbReference type="EMBL" id="KFG92169.1"/>
    </source>
</evidence>